<dbReference type="Proteomes" id="UP000440732">
    <property type="component" value="Unassembled WGS sequence"/>
</dbReference>
<organism evidence="2 11">
    <name type="scientific">Phytophthora fragariae</name>
    <dbReference type="NCBI Taxonomy" id="53985"/>
    <lineage>
        <taxon>Eukaryota</taxon>
        <taxon>Sar</taxon>
        <taxon>Stramenopiles</taxon>
        <taxon>Oomycota</taxon>
        <taxon>Peronosporomycetes</taxon>
        <taxon>Peronosporales</taxon>
        <taxon>Peronosporaceae</taxon>
        <taxon>Phytophthora</taxon>
    </lineage>
</organism>
<dbReference type="EMBL" id="QXGE01000339">
    <property type="protein sequence ID" value="KAE9315446.1"/>
    <property type="molecule type" value="Genomic_DNA"/>
</dbReference>
<dbReference type="EMBL" id="QXFX01000348">
    <property type="protein sequence ID" value="KAE9119308.1"/>
    <property type="molecule type" value="Genomic_DNA"/>
</dbReference>
<dbReference type="EMBL" id="QXGC01000339">
    <property type="protein sequence ID" value="KAE9239989.1"/>
    <property type="molecule type" value="Genomic_DNA"/>
</dbReference>
<dbReference type="Proteomes" id="UP000440367">
    <property type="component" value="Unassembled WGS sequence"/>
</dbReference>
<evidence type="ECO:0000313" key="11">
    <source>
        <dbReference type="Proteomes" id="UP000429523"/>
    </source>
</evidence>
<dbReference type="AlphaFoldDB" id="A0A6A3F379"/>
<evidence type="ECO:0000313" key="15">
    <source>
        <dbReference type="Proteomes" id="UP000440732"/>
    </source>
</evidence>
<evidence type="ECO:0000313" key="18">
    <source>
        <dbReference type="Proteomes" id="UP000476176"/>
    </source>
</evidence>
<dbReference type="EMBL" id="QXGD01000407">
    <property type="protein sequence ID" value="KAE9240526.1"/>
    <property type="molecule type" value="Genomic_DNA"/>
</dbReference>
<dbReference type="Proteomes" id="UP000441208">
    <property type="component" value="Unassembled WGS sequence"/>
</dbReference>
<feature type="chain" id="PRO_5036379436" evidence="1">
    <location>
        <begin position="26"/>
        <end position="225"/>
    </location>
</feature>
<dbReference type="EMBL" id="QXGA01000387">
    <property type="protein sequence ID" value="KAE9146774.1"/>
    <property type="molecule type" value="Genomic_DNA"/>
</dbReference>
<dbReference type="EMBL" id="QXFZ01000403">
    <property type="protein sequence ID" value="KAE9117827.1"/>
    <property type="molecule type" value="Genomic_DNA"/>
</dbReference>
<reference evidence="11 12" key="1">
    <citation type="submission" date="2018-08" db="EMBL/GenBank/DDBJ databases">
        <title>Genomic investigation of the strawberry pathogen Phytophthora fragariae indicates pathogenicity is determined by transcriptional variation in three key races.</title>
        <authorList>
            <person name="Adams T.M."/>
            <person name="Armitage A.D."/>
            <person name="Sobczyk M.K."/>
            <person name="Bates H.J."/>
            <person name="Dunwell J.M."/>
            <person name="Nellist C.F."/>
            <person name="Harrison R.J."/>
        </authorList>
    </citation>
    <scope>NUCLEOTIDE SEQUENCE [LARGE SCALE GENOMIC DNA]</scope>
    <source>
        <strain evidence="10 13">A4</strain>
        <strain evidence="9 14">BC-1</strain>
        <strain evidence="8 18">BC-23</strain>
        <strain evidence="7 12">NOV-27</strain>
        <strain evidence="6 15">NOV-5</strain>
        <strain evidence="4 16">NOV-71</strain>
        <strain evidence="2 11">NOV-9</strain>
        <strain evidence="5 19">ONT-3</strain>
        <strain evidence="3 17">SCRP245</strain>
    </source>
</reference>
<sequence>MMSRSTRVTASFLVLTSSLISLVDARTVAFTSYFEDDSCSGTPQFIYEEDVDSCEFTDCTTSTIDDVSANSSRVDCYGNDRAETASLFAAADAPYELMEQYTPGNTCDTFAGGLAFYADGLCRVLPNVTTYTAAIAVVHQNLSVELQLFSDSSCTEPVSDMAVASSDVEWTCFVGYSSSYGLVYYTTESQASSSSSGDPNASTSGSDFLIVYVGSDSGGVYYFIG</sequence>
<evidence type="ECO:0000313" key="12">
    <source>
        <dbReference type="Proteomes" id="UP000433483"/>
    </source>
</evidence>
<evidence type="ECO:0000313" key="16">
    <source>
        <dbReference type="Proteomes" id="UP000441208"/>
    </source>
</evidence>
<evidence type="ECO:0000313" key="17">
    <source>
        <dbReference type="Proteomes" id="UP000460718"/>
    </source>
</evidence>
<dbReference type="EMBL" id="QXGF01000460">
    <property type="protein sequence ID" value="KAE8939879.1"/>
    <property type="molecule type" value="Genomic_DNA"/>
</dbReference>
<evidence type="ECO:0000313" key="19">
    <source>
        <dbReference type="Proteomes" id="UP000488956"/>
    </source>
</evidence>
<evidence type="ECO:0000313" key="14">
    <source>
        <dbReference type="Proteomes" id="UP000440367"/>
    </source>
</evidence>
<dbReference type="EMBL" id="QXFW01000365">
    <property type="protein sequence ID" value="KAE9014631.1"/>
    <property type="molecule type" value="Genomic_DNA"/>
</dbReference>
<evidence type="ECO:0000313" key="7">
    <source>
        <dbReference type="EMBL" id="KAE9216962.1"/>
    </source>
</evidence>
<dbReference type="Proteomes" id="UP000429523">
    <property type="component" value="Unassembled WGS sequence"/>
</dbReference>
<evidence type="ECO:0000313" key="4">
    <source>
        <dbReference type="EMBL" id="KAE9117827.1"/>
    </source>
</evidence>
<dbReference type="Proteomes" id="UP000437068">
    <property type="component" value="Unassembled WGS sequence"/>
</dbReference>
<name>A0A6A3F379_9STRA</name>
<accession>A0A6A3F379</accession>
<gene>
    <name evidence="10" type="ORF">PF001_g7789</name>
    <name evidence="9" type="ORF">PF002_g9716</name>
    <name evidence="8" type="ORF">PF004_g7701</name>
    <name evidence="7" type="ORF">PF005_g8845</name>
    <name evidence="6" type="ORF">PF006_g8489</name>
    <name evidence="4" type="ORF">PF007_g9137</name>
    <name evidence="2" type="ORF">PF009_g10299</name>
    <name evidence="5" type="ORF">PF010_g7914</name>
    <name evidence="3" type="ORF">PF011_g7966</name>
</gene>
<evidence type="ECO:0000313" key="9">
    <source>
        <dbReference type="EMBL" id="KAE9240526.1"/>
    </source>
</evidence>
<comment type="caution">
    <text evidence="2">The sequence shown here is derived from an EMBL/GenBank/DDBJ whole genome shotgun (WGS) entry which is preliminary data.</text>
</comment>
<dbReference type="Proteomes" id="UP000460718">
    <property type="component" value="Unassembled WGS sequence"/>
</dbReference>
<evidence type="ECO:0000256" key="1">
    <source>
        <dbReference type="SAM" id="SignalP"/>
    </source>
</evidence>
<evidence type="ECO:0000313" key="6">
    <source>
        <dbReference type="EMBL" id="KAE9146774.1"/>
    </source>
</evidence>
<proteinExistence type="predicted"/>
<dbReference type="OrthoDB" id="126238at2759"/>
<dbReference type="Proteomes" id="UP000476176">
    <property type="component" value="Unassembled WGS sequence"/>
</dbReference>
<feature type="signal peptide" evidence="1">
    <location>
        <begin position="1"/>
        <end position="25"/>
    </location>
</feature>
<evidence type="ECO:0000313" key="5">
    <source>
        <dbReference type="EMBL" id="KAE9119308.1"/>
    </source>
</evidence>
<keyword evidence="12" id="KW-1185">Reference proteome</keyword>
<dbReference type="EMBL" id="QXGB01000386">
    <property type="protein sequence ID" value="KAE9216962.1"/>
    <property type="molecule type" value="Genomic_DNA"/>
</dbReference>
<evidence type="ECO:0000313" key="8">
    <source>
        <dbReference type="EMBL" id="KAE9239989.1"/>
    </source>
</evidence>
<evidence type="ECO:0000313" key="13">
    <source>
        <dbReference type="Proteomes" id="UP000437068"/>
    </source>
</evidence>
<keyword evidence="1" id="KW-0732">Signal</keyword>
<evidence type="ECO:0000313" key="10">
    <source>
        <dbReference type="EMBL" id="KAE9315446.1"/>
    </source>
</evidence>
<evidence type="ECO:0000313" key="3">
    <source>
        <dbReference type="EMBL" id="KAE9014631.1"/>
    </source>
</evidence>
<dbReference type="Proteomes" id="UP000488956">
    <property type="component" value="Unassembled WGS sequence"/>
</dbReference>
<protein>
    <submittedName>
        <fullName evidence="2">Uncharacterized protein</fullName>
    </submittedName>
</protein>
<dbReference type="Proteomes" id="UP000433483">
    <property type="component" value="Unassembled WGS sequence"/>
</dbReference>
<evidence type="ECO:0000313" key="2">
    <source>
        <dbReference type="EMBL" id="KAE8939879.1"/>
    </source>
</evidence>